<keyword evidence="1 2" id="KW-0597">Phosphoprotein</keyword>
<dbReference type="GO" id="GO:0000160">
    <property type="term" value="P:phosphorelay signal transduction system"/>
    <property type="evidence" value="ECO:0007669"/>
    <property type="project" value="InterPro"/>
</dbReference>
<feature type="domain" description="Response regulatory" evidence="3">
    <location>
        <begin position="1"/>
        <end position="101"/>
    </location>
</feature>
<keyword evidence="5" id="KW-1185">Reference proteome</keyword>
<dbReference type="AlphaFoldDB" id="A0A1H2PQL0"/>
<dbReference type="PANTHER" id="PTHR44591:SF3">
    <property type="entry name" value="RESPONSE REGULATORY DOMAIN-CONTAINING PROTEIN"/>
    <property type="match status" value="1"/>
</dbReference>
<reference evidence="5" key="1">
    <citation type="submission" date="2016-09" db="EMBL/GenBank/DDBJ databases">
        <authorList>
            <person name="Varghese N."/>
            <person name="Submissions S."/>
        </authorList>
    </citation>
    <scope>NUCLEOTIDE SEQUENCE [LARGE SCALE GENOMIC DNA]</scope>
    <source>
        <strain evidence="5">JS23</strain>
    </source>
</reference>
<evidence type="ECO:0000256" key="2">
    <source>
        <dbReference type="PROSITE-ProRule" id="PRU00169"/>
    </source>
</evidence>
<dbReference type="PANTHER" id="PTHR44591">
    <property type="entry name" value="STRESS RESPONSE REGULATOR PROTEIN 1"/>
    <property type="match status" value="1"/>
</dbReference>
<dbReference type="Pfam" id="PF00072">
    <property type="entry name" value="Response_reg"/>
    <property type="match status" value="1"/>
</dbReference>
<dbReference type="STRING" id="1770053.SAMN05216551_10714"/>
<dbReference type="PROSITE" id="PS50110">
    <property type="entry name" value="RESPONSE_REGULATORY"/>
    <property type="match status" value="1"/>
</dbReference>
<dbReference type="SMART" id="SM00448">
    <property type="entry name" value="REC"/>
    <property type="match status" value="1"/>
</dbReference>
<dbReference type="InterPro" id="IPR050595">
    <property type="entry name" value="Bact_response_regulator"/>
</dbReference>
<dbReference type="SUPFAM" id="SSF52172">
    <property type="entry name" value="CheY-like"/>
    <property type="match status" value="1"/>
</dbReference>
<dbReference type="Gene3D" id="3.40.50.2300">
    <property type="match status" value="1"/>
</dbReference>
<dbReference type="EMBL" id="FNLO01000007">
    <property type="protein sequence ID" value="SDV49044.1"/>
    <property type="molecule type" value="Genomic_DNA"/>
</dbReference>
<evidence type="ECO:0000259" key="3">
    <source>
        <dbReference type="PROSITE" id="PS50110"/>
    </source>
</evidence>
<sequence length="101" mass="11217">MYELLNAEGYDVMMAANGDDGIRLARQSRPDAVLLDIAMPGLDGYSVARVLRHDEQFSQTMLIAVTSFGSEQDIHLAQEAGFDHFFQKPVDIDRMLDLLAG</sequence>
<dbReference type="Proteomes" id="UP000243719">
    <property type="component" value="Unassembled WGS sequence"/>
</dbReference>
<name>A0A1H2PQL0_9BURK</name>
<accession>A0A1H2PQL0</accession>
<evidence type="ECO:0000313" key="5">
    <source>
        <dbReference type="Proteomes" id="UP000243719"/>
    </source>
</evidence>
<protein>
    <submittedName>
        <fullName evidence="4">Response regulator receiver domain-containing protein</fullName>
    </submittedName>
</protein>
<dbReference type="InterPro" id="IPR011006">
    <property type="entry name" value="CheY-like_superfamily"/>
</dbReference>
<evidence type="ECO:0000256" key="1">
    <source>
        <dbReference type="ARBA" id="ARBA00022553"/>
    </source>
</evidence>
<feature type="modified residue" description="4-aspartylphosphate" evidence="2">
    <location>
        <position position="36"/>
    </location>
</feature>
<gene>
    <name evidence="4" type="ORF">SAMN05216551_10714</name>
</gene>
<evidence type="ECO:0000313" key="4">
    <source>
        <dbReference type="EMBL" id="SDV49044.1"/>
    </source>
</evidence>
<proteinExistence type="predicted"/>
<dbReference type="InterPro" id="IPR001789">
    <property type="entry name" value="Sig_transdc_resp-reg_receiver"/>
</dbReference>
<organism evidence="4 5">
    <name type="scientific">Chitinasiproducens palmae</name>
    <dbReference type="NCBI Taxonomy" id="1770053"/>
    <lineage>
        <taxon>Bacteria</taxon>
        <taxon>Pseudomonadati</taxon>
        <taxon>Pseudomonadota</taxon>
        <taxon>Betaproteobacteria</taxon>
        <taxon>Burkholderiales</taxon>
        <taxon>Burkholderiaceae</taxon>
        <taxon>Chitinasiproducens</taxon>
    </lineage>
</organism>